<keyword evidence="2 4" id="KW-0560">Oxidoreductase</keyword>
<dbReference type="OrthoDB" id="9805416at2"/>
<protein>
    <submittedName>
        <fullName evidence="7">Glycerate dehydrogenase</fullName>
    </submittedName>
</protein>
<gene>
    <name evidence="7" type="ORF">SAMN05660429_00180</name>
</gene>
<feature type="domain" description="D-isomer specific 2-hydroxyacid dehydrogenase catalytic" evidence="5">
    <location>
        <begin position="16"/>
        <end position="314"/>
    </location>
</feature>
<dbReference type="InterPro" id="IPR006140">
    <property type="entry name" value="D-isomer_DH_NAD-bd"/>
</dbReference>
<reference evidence="7 8" key="1">
    <citation type="submission" date="2016-10" db="EMBL/GenBank/DDBJ databases">
        <authorList>
            <person name="de Groot N.N."/>
        </authorList>
    </citation>
    <scope>NUCLEOTIDE SEQUENCE [LARGE SCALE GENOMIC DNA]</scope>
    <source>
        <strain evidence="7 8">DSM 19706</strain>
    </source>
</reference>
<dbReference type="PROSITE" id="PS00671">
    <property type="entry name" value="D_2_HYDROXYACID_DH_3"/>
    <property type="match status" value="1"/>
</dbReference>
<proteinExistence type="inferred from homology"/>
<evidence type="ECO:0000313" key="8">
    <source>
        <dbReference type="Proteomes" id="UP000199308"/>
    </source>
</evidence>
<keyword evidence="3" id="KW-0520">NAD</keyword>
<dbReference type="InterPro" id="IPR036291">
    <property type="entry name" value="NAD(P)-bd_dom_sf"/>
</dbReference>
<dbReference type="InterPro" id="IPR006139">
    <property type="entry name" value="D-isomer_2_OHA_DH_cat_dom"/>
</dbReference>
<dbReference type="PANTHER" id="PTHR43761:SF1">
    <property type="entry name" value="D-ISOMER SPECIFIC 2-HYDROXYACID DEHYDROGENASE CATALYTIC DOMAIN-CONTAINING PROTEIN-RELATED"/>
    <property type="match status" value="1"/>
</dbReference>
<organism evidence="7 8">
    <name type="scientific">Thalassotalea agarivorans</name>
    <name type="common">Thalassomonas agarivorans</name>
    <dbReference type="NCBI Taxonomy" id="349064"/>
    <lineage>
        <taxon>Bacteria</taxon>
        <taxon>Pseudomonadati</taxon>
        <taxon>Pseudomonadota</taxon>
        <taxon>Gammaproteobacteria</taxon>
        <taxon>Alteromonadales</taxon>
        <taxon>Colwelliaceae</taxon>
        <taxon>Thalassotalea</taxon>
    </lineage>
</organism>
<keyword evidence="8" id="KW-1185">Reference proteome</keyword>
<dbReference type="Pfam" id="PF00389">
    <property type="entry name" value="2-Hacid_dh"/>
    <property type="match status" value="1"/>
</dbReference>
<dbReference type="Gene3D" id="3.40.50.720">
    <property type="entry name" value="NAD(P)-binding Rossmann-like Domain"/>
    <property type="match status" value="2"/>
</dbReference>
<evidence type="ECO:0000256" key="1">
    <source>
        <dbReference type="ARBA" id="ARBA00005854"/>
    </source>
</evidence>
<evidence type="ECO:0000256" key="3">
    <source>
        <dbReference type="ARBA" id="ARBA00023027"/>
    </source>
</evidence>
<dbReference type="Proteomes" id="UP000199308">
    <property type="component" value="Unassembled WGS sequence"/>
</dbReference>
<dbReference type="STRING" id="349064.SAMN05660429_00180"/>
<evidence type="ECO:0000256" key="2">
    <source>
        <dbReference type="ARBA" id="ARBA00023002"/>
    </source>
</evidence>
<dbReference type="EMBL" id="FOHK01000001">
    <property type="protein sequence ID" value="SES66926.1"/>
    <property type="molecule type" value="Genomic_DNA"/>
</dbReference>
<comment type="similarity">
    <text evidence="1 4">Belongs to the D-isomer specific 2-hydroxyacid dehydrogenase family.</text>
</comment>
<evidence type="ECO:0000259" key="5">
    <source>
        <dbReference type="Pfam" id="PF00389"/>
    </source>
</evidence>
<dbReference type="AlphaFoldDB" id="A0A1H9YDA9"/>
<accession>A0A1H9YDA9</accession>
<dbReference type="Pfam" id="PF02826">
    <property type="entry name" value="2-Hacid_dh_C"/>
    <property type="match status" value="1"/>
</dbReference>
<name>A0A1H9YDA9_THASX</name>
<dbReference type="RefSeq" id="WP_093326872.1">
    <property type="nucleotide sequence ID" value="NZ_AP027363.1"/>
</dbReference>
<dbReference type="PANTHER" id="PTHR43761">
    <property type="entry name" value="D-ISOMER SPECIFIC 2-HYDROXYACID DEHYDROGENASE FAMILY PROTEIN (AFU_ORTHOLOGUE AFUA_1G13630)"/>
    <property type="match status" value="1"/>
</dbReference>
<dbReference type="GO" id="GO:0016616">
    <property type="term" value="F:oxidoreductase activity, acting on the CH-OH group of donors, NAD or NADP as acceptor"/>
    <property type="evidence" value="ECO:0007669"/>
    <property type="project" value="InterPro"/>
</dbReference>
<dbReference type="GO" id="GO:0051287">
    <property type="term" value="F:NAD binding"/>
    <property type="evidence" value="ECO:0007669"/>
    <property type="project" value="InterPro"/>
</dbReference>
<dbReference type="InterPro" id="IPR050418">
    <property type="entry name" value="D-iso_2-hydroxyacid_DH_PdxB"/>
</dbReference>
<dbReference type="SUPFAM" id="SSF51735">
    <property type="entry name" value="NAD(P)-binding Rossmann-fold domains"/>
    <property type="match status" value="1"/>
</dbReference>
<dbReference type="InterPro" id="IPR029753">
    <property type="entry name" value="D-isomer_DH_CS"/>
</dbReference>
<dbReference type="CDD" id="cd12162">
    <property type="entry name" value="2-Hacid_dh_4"/>
    <property type="match status" value="1"/>
</dbReference>
<dbReference type="SUPFAM" id="SSF52283">
    <property type="entry name" value="Formate/glycerate dehydrogenase catalytic domain-like"/>
    <property type="match status" value="1"/>
</dbReference>
<evidence type="ECO:0000256" key="4">
    <source>
        <dbReference type="RuleBase" id="RU003719"/>
    </source>
</evidence>
<feature type="domain" description="D-isomer specific 2-hydroxyacid dehydrogenase NAD-binding" evidence="6">
    <location>
        <begin position="107"/>
        <end position="284"/>
    </location>
</feature>
<sequence>MNIVFLDKKTFSNSIDLNALETEHSLTSYETTTPEQVVSRCIHADVVITNKVVIDSDTLSLLPDLKLICIAATGTNNVDLEAAKALNVRVCNVSGYSTPSVAQYVFSQLLAHFQQIVDHNANTQAGNWSKSETFCILGQPIDELKDKTIAIVGYGTLGRKVADIATAFDMQVIIAERPGETPREGRVVFEEAMSQADIVTLHCPLTPQTQDLINQDTLALMKPNAILVNTARGAVVNSQALYTALKQKQIALAIVDVLEQEPPPHDHILLQGDLTNLVVTAHIAWASQQAQQRLINLIARNISAFQQGQPTNVVA</sequence>
<evidence type="ECO:0000259" key="6">
    <source>
        <dbReference type="Pfam" id="PF02826"/>
    </source>
</evidence>
<evidence type="ECO:0000313" key="7">
    <source>
        <dbReference type="EMBL" id="SES66926.1"/>
    </source>
</evidence>